<evidence type="ECO:0000259" key="4">
    <source>
        <dbReference type="Pfam" id="PF13354"/>
    </source>
</evidence>
<feature type="domain" description="Beta-lactamase class A catalytic" evidence="4">
    <location>
        <begin position="118"/>
        <end position="375"/>
    </location>
</feature>
<sequence>MPVSRTRIAILRRLSRLKKEHKVALGAGAALLAIVPQVHNATVASAATAQYQQDLQQPQPVNKADTTLAARKAAIRATAQSLPVVRTVHPMSAAEAAAQRYLSSRIDALGASFNGDVGIAVQDVQTGWTTDYDGMSRFPQQSVSKFWVSLTAMNMADRGLLNLDAPVTMRKSDLTLFNQPIAALIDHDGYQTTLNNLIYRAITASDNTCNDFVLWRTGGPDAVREFLYDKGIQGVRFGPGERVMQARIAGMEWNSSMVGAGFYRARSALPMSVRQSALRNYLADPVDGATPLGTVEALARLKKGELLSPASTSRILSIMSNTKTGKQRLRGGLAPGYSLAHKTGTGQVLGPVSTGYNDIGIVTGPDGRSYSVAVFIKKTSAPVPQRMKLMQDTVRAVIDYSRQTQGLNFARHQPIRSQPAAPVATYAAGAAAEAIQSLEEEDGD</sequence>
<keyword evidence="5" id="KW-0378">Hydrolase</keyword>
<dbReference type="InterPro" id="IPR000871">
    <property type="entry name" value="Beta-lactam_class-A"/>
</dbReference>
<dbReference type="Pfam" id="PF13354">
    <property type="entry name" value="Beta-lactamase2"/>
    <property type="match status" value="1"/>
</dbReference>
<dbReference type="GO" id="GO:0046677">
    <property type="term" value="P:response to antibiotic"/>
    <property type="evidence" value="ECO:0007669"/>
    <property type="project" value="InterPro"/>
</dbReference>
<proteinExistence type="inferred from homology"/>
<dbReference type="EMBL" id="CADCWD010000055">
    <property type="protein sequence ID" value="CAA9535323.1"/>
    <property type="molecule type" value="Genomic_DNA"/>
</dbReference>
<dbReference type="SUPFAM" id="SSF56601">
    <property type="entry name" value="beta-lactamase/transpeptidase-like"/>
    <property type="match status" value="1"/>
</dbReference>
<dbReference type="AlphaFoldDB" id="A0A6J4TXT1"/>
<dbReference type="GO" id="GO:0008800">
    <property type="term" value="F:beta-lactamase activity"/>
    <property type="evidence" value="ECO:0007669"/>
    <property type="project" value="UniProtKB-EC"/>
</dbReference>
<comment type="similarity">
    <text evidence="2">Belongs to the class-A beta-lactamase family.</text>
</comment>
<gene>
    <name evidence="5" type="ORF">AVDCRST_MAG23-1791</name>
</gene>
<dbReference type="PANTHER" id="PTHR35333">
    <property type="entry name" value="BETA-LACTAMASE"/>
    <property type="match status" value="1"/>
</dbReference>
<dbReference type="GO" id="GO:0030655">
    <property type="term" value="P:beta-lactam antibiotic catabolic process"/>
    <property type="evidence" value="ECO:0007669"/>
    <property type="project" value="InterPro"/>
</dbReference>
<dbReference type="InterPro" id="IPR012338">
    <property type="entry name" value="Beta-lactam/transpept-like"/>
</dbReference>
<evidence type="ECO:0000256" key="2">
    <source>
        <dbReference type="ARBA" id="ARBA00009009"/>
    </source>
</evidence>
<dbReference type="PANTHER" id="PTHR35333:SF3">
    <property type="entry name" value="BETA-LACTAMASE-TYPE TRANSPEPTIDASE FOLD CONTAINING PROTEIN"/>
    <property type="match status" value="1"/>
</dbReference>
<dbReference type="InterPro" id="IPR045155">
    <property type="entry name" value="Beta-lactam_cat"/>
</dbReference>
<accession>A0A6J4TXT1</accession>
<name>A0A6J4TXT1_9SPHN</name>
<reference evidence="5" key="1">
    <citation type="submission" date="2020-02" db="EMBL/GenBank/DDBJ databases">
        <authorList>
            <person name="Meier V. D."/>
        </authorList>
    </citation>
    <scope>NUCLEOTIDE SEQUENCE</scope>
    <source>
        <strain evidence="5">AVDCRST_MAG23</strain>
    </source>
</reference>
<dbReference type="EC" id="3.5.2.6" evidence="3"/>
<evidence type="ECO:0000256" key="3">
    <source>
        <dbReference type="ARBA" id="ARBA00012865"/>
    </source>
</evidence>
<organism evidence="5">
    <name type="scientific">uncultured Sphingosinicella sp</name>
    <dbReference type="NCBI Taxonomy" id="478748"/>
    <lineage>
        <taxon>Bacteria</taxon>
        <taxon>Pseudomonadati</taxon>
        <taxon>Pseudomonadota</taxon>
        <taxon>Alphaproteobacteria</taxon>
        <taxon>Sphingomonadales</taxon>
        <taxon>Sphingosinicellaceae</taxon>
        <taxon>Sphingosinicella</taxon>
        <taxon>environmental samples</taxon>
    </lineage>
</organism>
<dbReference type="Gene3D" id="3.40.710.10">
    <property type="entry name" value="DD-peptidase/beta-lactamase superfamily"/>
    <property type="match status" value="1"/>
</dbReference>
<protein>
    <recommendedName>
        <fullName evidence="3">beta-lactamase</fullName>
        <ecNumber evidence="3">3.5.2.6</ecNumber>
    </recommendedName>
</protein>
<evidence type="ECO:0000313" key="5">
    <source>
        <dbReference type="EMBL" id="CAA9535323.1"/>
    </source>
</evidence>
<comment type="catalytic activity">
    <reaction evidence="1">
        <text>a beta-lactam + H2O = a substituted beta-amino acid</text>
        <dbReference type="Rhea" id="RHEA:20401"/>
        <dbReference type="ChEBI" id="CHEBI:15377"/>
        <dbReference type="ChEBI" id="CHEBI:35627"/>
        <dbReference type="ChEBI" id="CHEBI:140347"/>
        <dbReference type="EC" id="3.5.2.6"/>
    </reaction>
</comment>
<evidence type="ECO:0000256" key="1">
    <source>
        <dbReference type="ARBA" id="ARBA00001526"/>
    </source>
</evidence>